<dbReference type="SMART" id="SM00129">
    <property type="entry name" value="KISc"/>
    <property type="match status" value="1"/>
</dbReference>
<keyword evidence="9" id="KW-1185">Reference proteome</keyword>
<evidence type="ECO:0000313" key="9">
    <source>
        <dbReference type="Proteomes" id="UP001154282"/>
    </source>
</evidence>
<dbReference type="AlphaFoldDB" id="A0AAV0I2Y1"/>
<dbReference type="PANTHER" id="PTHR47968">
    <property type="entry name" value="CENTROMERE PROTEIN E"/>
    <property type="match status" value="1"/>
</dbReference>
<dbReference type="InterPro" id="IPR027417">
    <property type="entry name" value="P-loop_NTPase"/>
</dbReference>
<feature type="domain" description="Kinesin motor" evidence="7">
    <location>
        <begin position="28"/>
        <end position="379"/>
    </location>
</feature>
<evidence type="ECO:0000256" key="1">
    <source>
        <dbReference type="ARBA" id="ARBA00022741"/>
    </source>
</evidence>
<evidence type="ECO:0000256" key="6">
    <source>
        <dbReference type="SAM" id="MobiDB-lite"/>
    </source>
</evidence>
<evidence type="ECO:0000256" key="3">
    <source>
        <dbReference type="ARBA" id="ARBA00023175"/>
    </source>
</evidence>
<dbReference type="InterPro" id="IPR019821">
    <property type="entry name" value="Kinesin_motor_CS"/>
</dbReference>
<comment type="similarity">
    <text evidence="4 5">Belongs to the TRAFAC class myosin-kinesin ATPase superfamily. Kinesin family.</text>
</comment>
<sequence length="454" mass="50393">MISPLLPISGSNDQDIEASPSPKKQISNVTVCSRFRPLNSKERKDHGGQVCVRRIDDETFVFKDEKEEESTFSFDKVFYEDSLQADVYEFIALPIVRDVVNGVNGTIITYGQTGAGKTYSMEGPNVLESDDMKKGLLPRVVDGLFEHLASAGDSIKYEITLSMVEIYMEKVRDLFDLSKDNLVIKQNKGHEMLVSGVTEASELLLLPSLSGKIDSFVRHRRSFAKPTCKMVSFERLFFKCVSHVLILRLNLQAGIQNRAVGETRIHIIMLLKGRTGKLVLVDLAGSEKVEKTGAEGKLLEEAKTINKSLSALGNVINALTCSSSKSNHIPYRDSKLTRLLQDALGGNSRTALICCCSPSTSNSSETFSTLRFGTRAKHIKTSPTAKRIVDAETGARWNAVDVPTKVESVERILAEMKLSPTAPKKDDDHHERILTKVRFQGLKMLFSENYNAVE</sequence>
<keyword evidence="1 4" id="KW-0547">Nucleotide-binding</keyword>
<dbReference type="PROSITE" id="PS50067">
    <property type="entry name" value="KINESIN_MOTOR_2"/>
    <property type="match status" value="1"/>
</dbReference>
<protein>
    <recommendedName>
        <fullName evidence="5">Kinesin-like protein</fullName>
    </recommendedName>
</protein>
<proteinExistence type="inferred from homology"/>
<keyword evidence="5" id="KW-0493">Microtubule</keyword>
<name>A0AAV0I2Y1_9ROSI</name>
<dbReference type="Pfam" id="PF00225">
    <property type="entry name" value="Kinesin"/>
    <property type="match status" value="1"/>
</dbReference>
<dbReference type="InterPro" id="IPR027640">
    <property type="entry name" value="Kinesin-like_fam"/>
</dbReference>
<feature type="binding site" evidence="4">
    <location>
        <begin position="111"/>
        <end position="118"/>
    </location>
    <ligand>
        <name>ATP</name>
        <dbReference type="ChEBI" id="CHEBI:30616"/>
    </ligand>
</feature>
<evidence type="ECO:0000256" key="2">
    <source>
        <dbReference type="ARBA" id="ARBA00022840"/>
    </source>
</evidence>
<dbReference type="GO" id="GO:0007018">
    <property type="term" value="P:microtubule-based movement"/>
    <property type="evidence" value="ECO:0007669"/>
    <property type="project" value="InterPro"/>
</dbReference>
<evidence type="ECO:0000259" key="7">
    <source>
        <dbReference type="PROSITE" id="PS50067"/>
    </source>
</evidence>
<dbReference type="SUPFAM" id="SSF52540">
    <property type="entry name" value="P-loop containing nucleoside triphosphate hydrolases"/>
    <property type="match status" value="1"/>
</dbReference>
<evidence type="ECO:0000256" key="4">
    <source>
        <dbReference type="PROSITE-ProRule" id="PRU00283"/>
    </source>
</evidence>
<accession>A0AAV0I2Y1</accession>
<reference evidence="8" key="1">
    <citation type="submission" date="2022-08" db="EMBL/GenBank/DDBJ databases">
        <authorList>
            <person name="Gutierrez-Valencia J."/>
        </authorList>
    </citation>
    <scope>NUCLEOTIDE SEQUENCE</scope>
</reference>
<dbReference type="EMBL" id="CAMGYJ010000003">
    <property type="protein sequence ID" value="CAI0391981.1"/>
    <property type="molecule type" value="Genomic_DNA"/>
</dbReference>
<gene>
    <name evidence="8" type="ORF">LITE_LOCUS7351</name>
</gene>
<evidence type="ECO:0000313" key="8">
    <source>
        <dbReference type="EMBL" id="CAI0391981.1"/>
    </source>
</evidence>
<dbReference type="GO" id="GO:0005874">
    <property type="term" value="C:microtubule"/>
    <property type="evidence" value="ECO:0007669"/>
    <property type="project" value="UniProtKB-KW"/>
</dbReference>
<dbReference type="PANTHER" id="PTHR47968:SF17">
    <property type="entry name" value="KINESIN-LIKE PROTEIN"/>
    <property type="match status" value="1"/>
</dbReference>
<dbReference type="Proteomes" id="UP001154282">
    <property type="component" value="Unassembled WGS sequence"/>
</dbReference>
<dbReference type="GO" id="GO:0008017">
    <property type="term" value="F:microtubule binding"/>
    <property type="evidence" value="ECO:0007669"/>
    <property type="project" value="InterPro"/>
</dbReference>
<dbReference type="GO" id="GO:0003777">
    <property type="term" value="F:microtubule motor activity"/>
    <property type="evidence" value="ECO:0007669"/>
    <property type="project" value="InterPro"/>
</dbReference>
<dbReference type="InterPro" id="IPR036961">
    <property type="entry name" value="Kinesin_motor_dom_sf"/>
</dbReference>
<dbReference type="PROSITE" id="PS00411">
    <property type="entry name" value="KINESIN_MOTOR_1"/>
    <property type="match status" value="1"/>
</dbReference>
<dbReference type="Gene3D" id="3.40.850.10">
    <property type="entry name" value="Kinesin motor domain"/>
    <property type="match status" value="1"/>
</dbReference>
<dbReference type="GO" id="GO:0005524">
    <property type="term" value="F:ATP binding"/>
    <property type="evidence" value="ECO:0007669"/>
    <property type="project" value="UniProtKB-UniRule"/>
</dbReference>
<feature type="region of interest" description="Disordered" evidence="6">
    <location>
        <begin position="1"/>
        <end position="24"/>
    </location>
</feature>
<dbReference type="PRINTS" id="PR00380">
    <property type="entry name" value="KINESINHEAVY"/>
</dbReference>
<keyword evidence="2 4" id="KW-0067">ATP-binding</keyword>
<dbReference type="InterPro" id="IPR001752">
    <property type="entry name" value="Kinesin_motor_dom"/>
</dbReference>
<organism evidence="8 9">
    <name type="scientific">Linum tenue</name>
    <dbReference type="NCBI Taxonomy" id="586396"/>
    <lineage>
        <taxon>Eukaryota</taxon>
        <taxon>Viridiplantae</taxon>
        <taxon>Streptophyta</taxon>
        <taxon>Embryophyta</taxon>
        <taxon>Tracheophyta</taxon>
        <taxon>Spermatophyta</taxon>
        <taxon>Magnoliopsida</taxon>
        <taxon>eudicotyledons</taxon>
        <taxon>Gunneridae</taxon>
        <taxon>Pentapetalae</taxon>
        <taxon>rosids</taxon>
        <taxon>fabids</taxon>
        <taxon>Malpighiales</taxon>
        <taxon>Linaceae</taxon>
        <taxon>Linum</taxon>
    </lineage>
</organism>
<evidence type="ECO:0000256" key="5">
    <source>
        <dbReference type="RuleBase" id="RU000394"/>
    </source>
</evidence>
<comment type="caution">
    <text evidence="8">The sequence shown here is derived from an EMBL/GenBank/DDBJ whole genome shotgun (WGS) entry which is preliminary data.</text>
</comment>
<keyword evidence="3 4" id="KW-0505">Motor protein</keyword>